<dbReference type="PIRSF" id="PIRSF017804">
    <property type="entry name" value="Secretion_EccD1"/>
    <property type="match status" value="1"/>
</dbReference>
<dbReference type="Pfam" id="PF19053">
    <property type="entry name" value="EccD"/>
    <property type="match status" value="1"/>
</dbReference>
<accession>A0ABX8S9T0</accession>
<feature type="domain" description="EccD-like transmembrane" evidence="9">
    <location>
        <begin position="142"/>
        <end position="489"/>
    </location>
</feature>
<keyword evidence="6 8" id="KW-0472">Membrane</keyword>
<keyword evidence="11" id="KW-1185">Reference proteome</keyword>
<evidence type="ECO:0000259" key="9">
    <source>
        <dbReference type="Pfam" id="PF19053"/>
    </source>
</evidence>
<feature type="region of interest" description="Disordered" evidence="7">
    <location>
        <begin position="1"/>
        <end position="20"/>
    </location>
</feature>
<dbReference type="InterPro" id="IPR006707">
    <property type="entry name" value="T7SS_EccD"/>
</dbReference>
<evidence type="ECO:0000313" key="11">
    <source>
        <dbReference type="Proteomes" id="UP000887023"/>
    </source>
</evidence>
<organism evidence="10 11">
    <name type="scientific">Skermania pinensis</name>
    <dbReference type="NCBI Taxonomy" id="39122"/>
    <lineage>
        <taxon>Bacteria</taxon>
        <taxon>Bacillati</taxon>
        <taxon>Actinomycetota</taxon>
        <taxon>Actinomycetes</taxon>
        <taxon>Mycobacteriales</taxon>
        <taxon>Gordoniaceae</taxon>
        <taxon>Skermania</taxon>
    </lineage>
</organism>
<dbReference type="Pfam" id="PF08817">
    <property type="entry name" value="YukD"/>
    <property type="match status" value="1"/>
</dbReference>
<evidence type="ECO:0000256" key="8">
    <source>
        <dbReference type="SAM" id="Phobius"/>
    </source>
</evidence>
<feature type="transmembrane region" description="Helical" evidence="8">
    <location>
        <begin position="428"/>
        <end position="447"/>
    </location>
</feature>
<evidence type="ECO:0000256" key="6">
    <source>
        <dbReference type="ARBA" id="ARBA00023136"/>
    </source>
</evidence>
<feature type="transmembrane region" description="Helical" evidence="8">
    <location>
        <begin position="280"/>
        <end position="304"/>
    </location>
</feature>
<feature type="transmembrane region" description="Helical" evidence="8">
    <location>
        <begin position="403"/>
        <end position="422"/>
    </location>
</feature>
<dbReference type="Gene3D" id="3.10.20.90">
    <property type="entry name" value="Phosphatidylinositol 3-kinase Catalytic Subunit, Chain A, domain 1"/>
    <property type="match status" value="1"/>
</dbReference>
<proteinExistence type="inferred from homology"/>
<dbReference type="InterPro" id="IPR044049">
    <property type="entry name" value="EccD_transm"/>
</dbReference>
<dbReference type="NCBIfam" id="TIGR03920">
    <property type="entry name" value="T7SS_EccD"/>
    <property type="match status" value="1"/>
</dbReference>
<keyword evidence="3" id="KW-1003">Cell membrane</keyword>
<dbReference type="RefSeq" id="WP_169797480.1">
    <property type="nucleotide sequence ID" value="NZ_CBCRUZ010000004.1"/>
</dbReference>
<gene>
    <name evidence="10" type="primary">eccD</name>
    <name evidence="10" type="ORF">KV203_04230</name>
</gene>
<evidence type="ECO:0000256" key="7">
    <source>
        <dbReference type="SAM" id="MobiDB-lite"/>
    </source>
</evidence>
<dbReference type="EMBL" id="CP079105">
    <property type="protein sequence ID" value="QXQ14620.1"/>
    <property type="molecule type" value="Genomic_DNA"/>
</dbReference>
<evidence type="ECO:0000313" key="10">
    <source>
        <dbReference type="EMBL" id="QXQ14620.1"/>
    </source>
</evidence>
<reference evidence="10" key="1">
    <citation type="submission" date="2021-07" db="EMBL/GenBank/DDBJ databases">
        <title>Candidatus Kaistella beijingensis sp. nov. isolated from a municipal wastewater treatment plant is involved in sludge foaming.</title>
        <authorList>
            <person name="Song Y."/>
            <person name="Liu S.-J."/>
        </authorList>
    </citation>
    <scope>NUCLEOTIDE SEQUENCE</scope>
    <source>
        <strain evidence="10">DSM 43998</strain>
    </source>
</reference>
<comment type="similarity">
    <text evidence="2">Belongs to the EccD/Snm4 family.</text>
</comment>
<comment type="subcellular location">
    <subcellularLocation>
        <location evidence="1">Cell membrane</location>
        <topology evidence="1">Multi-pass membrane protein</topology>
    </subcellularLocation>
</comment>
<feature type="transmembrane region" description="Helical" evidence="8">
    <location>
        <begin position="142"/>
        <end position="162"/>
    </location>
</feature>
<protein>
    <submittedName>
        <fullName evidence="10">Type VII secretion integral membrane protein EccD</fullName>
    </submittedName>
</protein>
<dbReference type="InterPro" id="IPR024962">
    <property type="entry name" value="YukD-like"/>
</dbReference>
<sequence>MSTISAPTSGSTSDAAPPDPPDLCRVTVLARHTQVDLALPAAVPLALLIPGIADLIDEHRRYNRFDDSPANDRLEPRQWVLARIGRPPLATTATLAELGIRDGELLALAEAGQAAPPPLFDDVMDAVATATSRSRRWTPATARLLGSIVALASITIGCVGLVDAGGSGTDLIGAFGAATTAVILLIAGVVASRIYADPAAAQVLCGCALPAGAAAGILLVPGPLGTADLLLSAAAAGALAMITIRATGTGQTAFTAVTTIAGYTTIGAATALLTPVPTRSIVAALIAAGLAGLALAPRIALLLARLPLPTVPAPDSPIEPADDLSPGPDRPDGSDPARVAESSARAGQYLTGQVAGSALVVTASTLITAPANAPTWPGIALAGVVAAVLAFRGRTYVDAEQAGWLIAAGAGIVLGLLLGAAVAQRAPLAVYAAASTFALGASALGILGPRTDLSPPLRRAGELIEYACVAAVLPLTCWVAGLFQLIRGL</sequence>
<keyword evidence="4 8" id="KW-0812">Transmembrane</keyword>
<dbReference type="Proteomes" id="UP000887023">
    <property type="component" value="Chromosome"/>
</dbReference>
<feature type="transmembrane region" description="Helical" evidence="8">
    <location>
        <begin position="375"/>
        <end position="391"/>
    </location>
</feature>
<keyword evidence="5 8" id="KW-1133">Transmembrane helix</keyword>
<feature type="compositionally biased region" description="Polar residues" evidence="7">
    <location>
        <begin position="1"/>
        <end position="13"/>
    </location>
</feature>
<evidence type="ECO:0000256" key="3">
    <source>
        <dbReference type="ARBA" id="ARBA00022475"/>
    </source>
</evidence>
<evidence type="ECO:0000256" key="1">
    <source>
        <dbReference type="ARBA" id="ARBA00004651"/>
    </source>
</evidence>
<feature type="region of interest" description="Disordered" evidence="7">
    <location>
        <begin position="314"/>
        <end position="341"/>
    </location>
</feature>
<feature type="transmembrane region" description="Helical" evidence="8">
    <location>
        <begin position="463"/>
        <end position="486"/>
    </location>
</feature>
<evidence type="ECO:0000256" key="4">
    <source>
        <dbReference type="ARBA" id="ARBA00022692"/>
    </source>
</evidence>
<name>A0ABX8S9T0_9ACTN</name>
<feature type="transmembrane region" description="Helical" evidence="8">
    <location>
        <begin position="174"/>
        <end position="196"/>
    </location>
</feature>
<feature type="transmembrane region" description="Helical" evidence="8">
    <location>
        <begin position="253"/>
        <end position="274"/>
    </location>
</feature>
<evidence type="ECO:0000256" key="5">
    <source>
        <dbReference type="ARBA" id="ARBA00022989"/>
    </source>
</evidence>
<feature type="transmembrane region" description="Helical" evidence="8">
    <location>
        <begin position="203"/>
        <end position="223"/>
    </location>
</feature>
<evidence type="ECO:0000256" key="2">
    <source>
        <dbReference type="ARBA" id="ARBA00006162"/>
    </source>
</evidence>